<accession>A0A815CZ69</accession>
<sequence>MSSTILSFATKYSLYSGTVICSLGIVGNVINILVFTQLKVFRDNRCAFYLTIESIFNFLYMLFGISVNILISIYGDDETGRSLIWCKLRYIIAQTLTSCSFTMVCCTAADEYFSTNYRCNLRQTCTLKLSRYLTFILIFIWTCHSIIFGYFSDVMPSIGCTISNENYRQYATFFFYPVLGGVLPIVISSFFSMLAYRNVRRIVRRQIPIIRRRLDRQITAMVLLRIIVFICLTVPSIIYHIYAINTPVLRNTSAQYAIVRLLQIIAFSLLNLNHMSSFYVFIMSSSRFRHQVKYFLIKKCWKHIRCCHTENLISPGNAQTFNSNIEHEQNN</sequence>
<keyword evidence="2 5" id="KW-0812">Transmembrane</keyword>
<feature type="domain" description="G-protein coupled receptors family 1 profile" evidence="6">
    <location>
        <begin position="27"/>
        <end position="281"/>
    </location>
</feature>
<feature type="transmembrane region" description="Helical" evidence="5">
    <location>
        <begin position="47"/>
        <end position="71"/>
    </location>
</feature>
<dbReference type="SUPFAM" id="SSF81321">
    <property type="entry name" value="Family A G protein-coupled receptor-like"/>
    <property type="match status" value="1"/>
</dbReference>
<dbReference type="GO" id="GO:0004930">
    <property type="term" value="F:G protein-coupled receptor activity"/>
    <property type="evidence" value="ECO:0007669"/>
    <property type="project" value="InterPro"/>
</dbReference>
<feature type="transmembrane region" description="Helical" evidence="5">
    <location>
        <begin position="217"/>
        <end position="241"/>
    </location>
</feature>
<feature type="transmembrane region" description="Helical" evidence="5">
    <location>
        <begin position="91"/>
        <end position="109"/>
    </location>
</feature>
<dbReference type="OrthoDB" id="5864054at2759"/>
<dbReference type="PANTHER" id="PTHR46641:SF2">
    <property type="entry name" value="FMRFAMIDE RECEPTOR"/>
    <property type="match status" value="1"/>
</dbReference>
<feature type="transmembrane region" description="Helical" evidence="5">
    <location>
        <begin position="12"/>
        <end position="35"/>
    </location>
</feature>
<evidence type="ECO:0000256" key="2">
    <source>
        <dbReference type="ARBA" id="ARBA00022692"/>
    </source>
</evidence>
<evidence type="ECO:0000259" key="6">
    <source>
        <dbReference type="PROSITE" id="PS50262"/>
    </source>
</evidence>
<dbReference type="AlphaFoldDB" id="A0A815CZ69"/>
<dbReference type="InterPro" id="IPR052954">
    <property type="entry name" value="GPCR-Ligand_Int"/>
</dbReference>
<evidence type="ECO:0000256" key="4">
    <source>
        <dbReference type="ARBA" id="ARBA00023136"/>
    </source>
</evidence>
<keyword evidence="4 5" id="KW-0472">Membrane</keyword>
<evidence type="ECO:0000256" key="1">
    <source>
        <dbReference type="ARBA" id="ARBA00004370"/>
    </source>
</evidence>
<name>A0A815CZ69_9BILA</name>
<gene>
    <name evidence="7" type="ORF">VCS650_LOCUS30687</name>
</gene>
<feature type="transmembrane region" description="Helical" evidence="5">
    <location>
        <begin position="129"/>
        <end position="151"/>
    </location>
</feature>
<comment type="caution">
    <text evidence="7">The sequence shown here is derived from an EMBL/GenBank/DDBJ whole genome shotgun (WGS) entry which is preliminary data.</text>
</comment>
<dbReference type="Proteomes" id="UP000663891">
    <property type="component" value="Unassembled WGS sequence"/>
</dbReference>
<dbReference type="EMBL" id="CAJNON010000505">
    <property type="protein sequence ID" value="CAF1294402.1"/>
    <property type="molecule type" value="Genomic_DNA"/>
</dbReference>
<evidence type="ECO:0000256" key="5">
    <source>
        <dbReference type="SAM" id="Phobius"/>
    </source>
</evidence>
<dbReference type="InterPro" id="IPR000276">
    <property type="entry name" value="GPCR_Rhodpsn"/>
</dbReference>
<reference evidence="7" key="1">
    <citation type="submission" date="2021-02" db="EMBL/GenBank/DDBJ databases">
        <authorList>
            <person name="Nowell W R."/>
        </authorList>
    </citation>
    <scope>NUCLEOTIDE SEQUENCE</scope>
</reference>
<dbReference type="PROSITE" id="PS50262">
    <property type="entry name" value="G_PROTEIN_RECEP_F1_2"/>
    <property type="match status" value="1"/>
</dbReference>
<evidence type="ECO:0000256" key="3">
    <source>
        <dbReference type="ARBA" id="ARBA00022989"/>
    </source>
</evidence>
<evidence type="ECO:0000313" key="8">
    <source>
        <dbReference type="Proteomes" id="UP000663891"/>
    </source>
</evidence>
<dbReference type="PANTHER" id="PTHR46641">
    <property type="entry name" value="FMRFAMIDE RECEPTOR-RELATED"/>
    <property type="match status" value="1"/>
</dbReference>
<proteinExistence type="predicted"/>
<feature type="transmembrane region" description="Helical" evidence="5">
    <location>
        <begin position="171"/>
        <end position="196"/>
    </location>
</feature>
<keyword evidence="3 5" id="KW-1133">Transmembrane helix</keyword>
<organism evidence="7 8">
    <name type="scientific">Adineta steineri</name>
    <dbReference type="NCBI Taxonomy" id="433720"/>
    <lineage>
        <taxon>Eukaryota</taxon>
        <taxon>Metazoa</taxon>
        <taxon>Spiralia</taxon>
        <taxon>Gnathifera</taxon>
        <taxon>Rotifera</taxon>
        <taxon>Eurotatoria</taxon>
        <taxon>Bdelloidea</taxon>
        <taxon>Adinetida</taxon>
        <taxon>Adinetidae</taxon>
        <taxon>Adineta</taxon>
    </lineage>
</organism>
<dbReference type="Gene3D" id="1.20.1070.10">
    <property type="entry name" value="Rhodopsin 7-helix transmembrane proteins"/>
    <property type="match status" value="1"/>
</dbReference>
<comment type="subcellular location">
    <subcellularLocation>
        <location evidence="1">Membrane</location>
    </subcellularLocation>
</comment>
<dbReference type="GO" id="GO:0016020">
    <property type="term" value="C:membrane"/>
    <property type="evidence" value="ECO:0007669"/>
    <property type="project" value="UniProtKB-SubCell"/>
</dbReference>
<dbReference type="Pfam" id="PF00001">
    <property type="entry name" value="7tm_1"/>
    <property type="match status" value="1"/>
</dbReference>
<dbReference type="InterPro" id="IPR017452">
    <property type="entry name" value="GPCR_Rhodpsn_7TM"/>
</dbReference>
<feature type="transmembrane region" description="Helical" evidence="5">
    <location>
        <begin position="261"/>
        <end position="282"/>
    </location>
</feature>
<protein>
    <recommendedName>
        <fullName evidence="6">G-protein coupled receptors family 1 profile domain-containing protein</fullName>
    </recommendedName>
</protein>
<evidence type="ECO:0000313" key="7">
    <source>
        <dbReference type="EMBL" id="CAF1294402.1"/>
    </source>
</evidence>